<evidence type="ECO:0000313" key="14">
    <source>
        <dbReference type="Proteomes" id="UP000189705"/>
    </source>
</evidence>
<keyword evidence="8" id="KW-1015">Disulfide bond</keyword>
<keyword evidence="6 11" id="KW-0297">G-protein coupled receptor</keyword>
<feature type="transmembrane region" description="Helical" evidence="12">
    <location>
        <begin position="79"/>
        <end position="99"/>
    </location>
</feature>
<gene>
    <name evidence="15" type="primary">P2RY4</name>
</gene>
<dbReference type="GO" id="GO:0045028">
    <property type="term" value="F:G protein-coupled purinergic nucleotide receptor activity"/>
    <property type="evidence" value="ECO:0007669"/>
    <property type="project" value="InterPro"/>
</dbReference>
<comment type="similarity">
    <text evidence="11">Belongs to the G-protein coupled receptor 1 family.</text>
</comment>
<keyword evidence="10 11" id="KW-0807">Transducer</keyword>
<dbReference type="InParanoid" id="A0A1U8D9V1"/>
<dbReference type="Pfam" id="PF00001">
    <property type="entry name" value="7tm_1"/>
    <property type="match status" value="1"/>
</dbReference>
<evidence type="ECO:0000313" key="15">
    <source>
        <dbReference type="RefSeq" id="XP_014373935.1"/>
    </source>
</evidence>
<dbReference type="RefSeq" id="XP_014373935.1">
    <property type="nucleotide sequence ID" value="XM_014518449.2"/>
</dbReference>
<evidence type="ECO:0000256" key="2">
    <source>
        <dbReference type="ARBA" id="ARBA00021864"/>
    </source>
</evidence>
<dbReference type="PANTHER" id="PTHR24231">
    <property type="entry name" value="PURINOCEPTOR-RELATED G-PROTEIN COUPLED RECEPTOR"/>
    <property type="match status" value="1"/>
</dbReference>
<evidence type="ECO:0000256" key="11">
    <source>
        <dbReference type="RuleBase" id="RU000688"/>
    </source>
</evidence>
<dbReference type="InterPro" id="IPR000276">
    <property type="entry name" value="GPCR_Rhodpsn"/>
</dbReference>
<dbReference type="InterPro" id="IPR000018">
    <property type="entry name" value="P2Y4"/>
</dbReference>
<keyword evidence="5 12" id="KW-1133">Transmembrane helix</keyword>
<dbReference type="FunFam" id="1.20.1070.10:FF:000017">
    <property type="entry name" value="lysophosphatidic acid receptor 4"/>
    <property type="match status" value="1"/>
</dbReference>
<dbReference type="OrthoDB" id="10018446at2759"/>
<proteinExistence type="inferred from homology"/>
<dbReference type="AlphaFoldDB" id="A0A1U8D9V1"/>
<comment type="subcellular location">
    <subcellularLocation>
        <location evidence="1">Cell membrane</location>
        <topology evidence="1">Multi-pass membrane protein</topology>
    </subcellularLocation>
</comment>
<dbReference type="PROSITE" id="PS00237">
    <property type="entry name" value="G_PROTEIN_RECEP_F1_1"/>
    <property type="match status" value="1"/>
</dbReference>
<organism evidence="14 15">
    <name type="scientific">Alligator sinensis</name>
    <name type="common">Chinese alligator</name>
    <dbReference type="NCBI Taxonomy" id="38654"/>
    <lineage>
        <taxon>Eukaryota</taxon>
        <taxon>Metazoa</taxon>
        <taxon>Chordata</taxon>
        <taxon>Craniata</taxon>
        <taxon>Vertebrata</taxon>
        <taxon>Euteleostomi</taxon>
        <taxon>Archelosauria</taxon>
        <taxon>Archosauria</taxon>
        <taxon>Crocodylia</taxon>
        <taxon>Alligatoridae</taxon>
        <taxon>Alligatorinae</taxon>
        <taxon>Alligator</taxon>
    </lineage>
</organism>
<dbReference type="KEGG" id="asn:102375685"/>
<evidence type="ECO:0000256" key="7">
    <source>
        <dbReference type="ARBA" id="ARBA00023136"/>
    </source>
</evidence>
<reference evidence="15" key="1">
    <citation type="submission" date="2025-08" db="UniProtKB">
        <authorList>
            <consortium name="RefSeq"/>
        </authorList>
    </citation>
    <scope>IDENTIFICATION</scope>
</reference>
<dbReference type="GO" id="GO:0045030">
    <property type="term" value="F:G protein-coupled UTP receptor activity"/>
    <property type="evidence" value="ECO:0007669"/>
    <property type="project" value="TreeGrafter"/>
</dbReference>
<dbReference type="PRINTS" id="PR01066">
    <property type="entry name" value="P2Y4PRNOCPTR"/>
</dbReference>
<evidence type="ECO:0000256" key="5">
    <source>
        <dbReference type="ARBA" id="ARBA00022989"/>
    </source>
</evidence>
<dbReference type="STRING" id="38654.A0A1U8D9V1"/>
<evidence type="ECO:0000256" key="8">
    <source>
        <dbReference type="ARBA" id="ARBA00023157"/>
    </source>
</evidence>
<dbReference type="PROSITE" id="PS50262">
    <property type="entry name" value="G_PROTEIN_RECEP_F1_2"/>
    <property type="match status" value="1"/>
</dbReference>
<evidence type="ECO:0000256" key="12">
    <source>
        <dbReference type="SAM" id="Phobius"/>
    </source>
</evidence>
<evidence type="ECO:0000256" key="6">
    <source>
        <dbReference type="ARBA" id="ARBA00023040"/>
    </source>
</evidence>
<feature type="transmembrane region" description="Helical" evidence="12">
    <location>
        <begin position="253"/>
        <end position="272"/>
    </location>
</feature>
<keyword evidence="3" id="KW-1003">Cell membrane</keyword>
<dbReference type="GeneID" id="102375685"/>
<evidence type="ECO:0000256" key="3">
    <source>
        <dbReference type="ARBA" id="ARBA00022475"/>
    </source>
</evidence>
<sequence length="360" mass="41360">MAALMRTYPAALLTPTPASQMTGNATIGTEEKCVFNEEFKYILLPVSYGIVFVVGLLLNSWALWMFIFKMRPWNTTTIYMCNLAISDTLYVFSLPTLVYYYADRNNWPFGEALCKIVRFLFYANLYCSILFLTCISLHRYVGICHPIRSLKWMKTKYAHWVCVGVWFVVTICLIPNLVFVTISTRGNSTLCHDTTKPEEFDHYVHYSSSVMVLLFGFPFLVIVVCYCLMAKKLCKTNFSYVNKSLPSYRKRSIKMIIIVLSVFALCFVPFHITRTLYYTSRLLQANCKILNIVNFTYKITRPLASINSCIDPILYFMTGDKYRGRLRWAAAKRSKPSLPSVLNLVSKHKENGSSSITTST</sequence>
<evidence type="ECO:0000259" key="13">
    <source>
        <dbReference type="PROSITE" id="PS50262"/>
    </source>
</evidence>
<evidence type="ECO:0000256" key="4">
    <source>
        <dbReference type="ARBA" id="ARBA00022692"/>
    </source>
</evidence>
<protein>
    <recommendedName>
        <fullName evidence="2">P2Y purinoceptor 4</fullName>
    </recommendedName>
</protein>
<dbReference type="SUPFAM" id="SSF81321">
    <property type="entry name" value="Family A G protein-coupled receptor-like"/>
    <property type="match status" value="1"/>
</dbReference>
<dbReference type="GO" id="GO:0030321">
    <property type="term" value="P:transepithelial chloride transport"/>
    <property type="evidence" value="ECO:0007669"/>
    <property type="project" value="InterPro"/>
</dbReference>
<dbReference type="PRINTS" id="PR00237">
    <property type="entry name" value="GPCRRHODOPSN"/>
</dbReference>
<feature type="domain" description="G-protein coupled receptors family 1 profile" evidence="13">
    <location>
        <begin position="58"/>
        <end position="315"/>
    </location>
</feature>
<dbReference type="GO" id="GO:0005886">
    <property type="term" value="C:plasma membrane"/>
    <property type="evidence" value="ECO:0007669"/>
    <property type="project" value="UniProtKB-SubCell"/>
</dbReference>
<evidence type="ECO:0000256" key="1">
    <source>
        <dbReference type="ARBA" id="ARBA00004651"/>
    </source>
</evidence>
<accession>A0A1U8D9V1</accession>
<dbReference type="CTD" id="5030"/>
<keyword evidence="9 11" id="KW-0675">Receptor</keyword>
<evidence type="ECO:0000256" key="9">
    <source>
        <dbReference type="ARBA" id="ARBA00023170"/>
    </source>
</evidence>
<dbReference type="InterPro" id="IPR017452">
    <property type="entry name" value="GPCR_Rhodpsn_7TM"/>
</dbReference>
<keyword evidence="7 12" id="KW-0472">Membrane</keyword>
<feature type="transmembrane region" description="Helical" evidence="12">
    <location>
        <begin position="46"/>
        <end position="67"/>
    </location>
</feature>
<feature type="transmembrane region" description="Helical" evidence="12">
    <location>
        <begin position="203"/>
        <end position="229"/>
    </location>
</feature>
<feature type="transmembrane region" description="Helical" evidence="12">
    <location>
        <begin position="119"/>
        <end position="137"/>
    </location>
</feature>
<dbReference type="Gene3D" id="1.20.1070.10">
    <property type="entry name" value="Rhodopsin 7-helix transmembrane proteins"/>
    <property type="match status" value="1"/>
</dbReference>
<keyword evidence="14" id="KW-1185">Reference proteome</keyword>
<evidence type="ECO:0000256" key="10">
    <source>
        <dbReference type="ARBA" id="ARBA00023224"/>
    </source>
</evidence>
<dbReference type="CDD" id="cd15374">
    <property type="entry name" value="7tmA_P2Y4"/>
    <property type="match status" value="1"/>
</dbReference>
<dbReference type="Proteomes" id="UP000189705">
    <property type="component" value="Unplaced"/>
</dbReference>
<name>A0A1U8D9V1_ALLSI</name>
<dbReference type="PRINTS" id="PR01157">
    <property type="entry name" value="P2YPURNOCPTR"/>
</dbReference>
<dbReference type="eggNOG" id="ENOG502QSTF">
    <property type="taxonomic scope" value="Eukaryota"/>
</dbReference>
<dbReference type="PANTHER" id="PTHR24231:SF21">
    <property type="entry name" value="P2Y PURINOCEPTOR 4"/>
    <property type="match status" value="1"/>
</dbReference>
<feature type="transmembrane region" description="Helical" evidence="12">
    <location>
        <begin position="157"/>
        <end position="183"/>
    </location>
</feature>
<keyword evidence="4 11" id="KW-0812">Transmembrane</keyword>